<gene>
    <name evidence="8" type="ORF">UFOPK3564_03327</name>
</gene>
<keyword evidence="4" id="KW-0949">S-adenosyl-L-methionine</keyword>
<feature type="domain" description="DUF7008" evidence="7">
    <location>
        <begin position="826"/>
        <end position="1215"/>
    </location>
</feature>
<dbReference type="InterPro" id="IPR054277">
    <property type="entry name" value="DUF7008"/>
</dbReference>
<dbReference type="PROSITE" id="PS00092">
    <property type="entry name" value="N6_MTASE"/>
    <property type="match status" value="1"/>
</dbReference>
<evidence type="ECO:0000256" key="4">
    <source>
        <dbReference type="ARBA" id="ARBA00022691"/>
    </source>
</evidence>
<protein>
    <recommendedName>
        <fullName evidence="1">site-specific DNA-methyltransferase (adenine-specific)</fullName>
        <ecNumber evidence="1">2.1.1.72</ecNumber>
    </recommendedName>
</protein>
<sequence length="1218" mass="135636">MIDARTLTADLKRLVTELEDDIRHQAGEDPETDERLHEEHEAARAADRTAASFEEWRDGEVTQAAVGWVLSTVFVRFLEDNHLIDDPLVGGIGDRLAAAKGRRDVYFDQHPSHSDRDHLQWCFHQVAAFPAAAALFDESHAAVWRLSPSADGAKAVREFFLRPDPQTGELVHDFTDHTHDTRFLGDLYQDLSDAAKKRYALLQTPGFVEEFILDRTLTPAIAEFGLTTVRLIDPTCGSGHFLIGALRRMFVARQDREPGTRPEQLVRTILEQQVFGVDLNPYATAVARFRLVIEALGLAGVGRLADAPPIALNLATGDSLLHGPVSAVGRDGNLAGQLFEADVYRLGIEHAYATEDAAALGRILGQGYHAVVGNPPYIAVQDEKLRDAYRARYRFCRGQYVLTVPFMERFFELARIVDEETGRASAGFVGKITGNNFMKREFGKPLVEEFLSGRDKQTPAEINAVIDASGAFIPGHGTPTVILFGRTRRPTSPTLRVLDGVRGEPSQPTEPARGEVWSSIVDLVDKPGVGNQFVRASDIERLSLLSHLMMLGIGRGLKNRLGEFSESTVKDHATELGFTAATRLDPAFFVAPHTSRTLGLNSGALPAVEGDIVRDWLVSVGDDLAFPYNDELEPACERGSPVWRLLWRNRQALRMRLDFGGTMDDRGMPWFAYSRFVKHRHGTPSITWGEVAAHNHFVLDRGGKVFNRTAPVIKLPESASESEHLALLGVLNSSVVAFWLKQVCQPKGAHLAQSRTREERYAFNGSNVADVPLPAHRSPVISAELDRLARERHALLEDLAALPSNAVLVDELAGRQARETALTARMIFLQEELDWQVLRAFGLVPDDLPLAFGDDRSLDLPAPFGIALGHRSFEVVLARQVQAGETQTTWFERHSSTPVVELPATWPDPYRDLVARRITLMNNDPDVAMIEAPEHKRRWSREAWDKRERRALESLILDRLEDPSVWGDVPRLRAATELTDVVRADELLAQAVARIAGRPDADRGAVVAELLVDSSVPFLAALRLKDPGLRKHAVWERVWEKQRYEDRIDVEVAAAGLSPDEAERRKAIEVGRIDVPPKYGIGDFRHPRFWSQRGKLDVPKERFLHVPGAERGADTSPVFGWAGWNERDRAVALAGRIYELREQEAADAERLTPLLAGIDELLPWIAQWFPDDDPDYGGSPADYFEGWLDQQLAELGLTRAELRGWRPAAATRGRRAST</sequence>
<dbReference type="PANTHER" id="PTHR33841:SF1">
    <property type="entry name" value="DNA METHYLTRANSFERASE A"/>
    <property type="match status" value="1"/>
</dbReference>
<dbReference type="Pfam" id="PF22654">
    <property type="entry name" value="DUF7008"/>
    <property type="match status" value="1"/>
</dbReference>
<name>A0A6J7JY84_9ZZZZ</name>
<dbReference type="Gene3D" id="3.40.50.150">
    <property type="entry name" value="Vaccinia Virus protein VP39"/>
    <property type="match status" value="1"/>
</dbReference>
<dbReference type="InterPro" id="IPR002052">
    <property type="entry name" value="DNA_methylase_N6_adenine_CS"/>
</dbReference>
<evidence type="ECO:0000256" key="2">
    <source>
        <dbReference type="ARBA" id="ARBA00022603"/>
    </source>
</evidence>
<dbReference type="InterPro" id="IPR011639">
    <property type="entry name" value="MethylTrfase_TaqI-like_dom"/>
</dbReference>
<dbReference type="EMBL" id="CAFBMK010000309">
    <property type="protein sequence ID" value="CAB4947791.1"/>
    <property type="molecule type" value="Genomic_DNA"/>
</dbReference>
<evidence type="ECO:0000256" key="1">
    <source>
        <dbReference type="ARBA" id="ARBA00011900"/>
    </source>
</evidence>
<dbReference type="AlphaFoldDB" id="A0A6J7JY84"/>
<dbReference type="PRINTS" id="PR00507">
    <property type="entry name" value="N12N6MTFRASE"/>
</dbReference>
<dbReference type="GO" id="GO:0003676">
    <property type="term" value="F:nucleic acid binding"/>
    <property type="evidence" value="ECO:0007669"/>
    <property type="project" value="InterPro"/>
</dbReference>
<keyword evidence="3" id="KW-0808">Transferase</keyword>
<evidence type="ECO:0000259" key="7">
    <source>
        <dbReference type="Pfam" id="PF22654"/>
    </source>
</evidence>
<organism evidence="8">
    <name type="scientific">freshwater metagenome</name>
    <dbReference type="NCBI Taxonomy" id="449393"/>
    <lineage>
        <taxon>unclassified sequences</taxon>
        <taxon>metagenomes</taxon>
        <taxon>ecological metagenomes</taxon>
    </lineage>
</organism>
<dbReference type="NCBIfam" id="NF033451">
    <property type="entry name" value="BREX_2_MTaseX"/>
    <property type="match status" value="1"/>
</dbReference>
<comment type="catalytic activity">
    <reaction evidence="5">
        <text>a 2'-deoxyadenosine in DNA + S-adenosyl-L-methionine = an N(6)-methyl-2'-deoxyadenosine in DNA + S-adenosyl-L-homocysteine + H(+)</text>
        <dbReference type="Rhea" id="RHEA:15197"/>
        <dbReference type="Rhea" id="RHEA-COMP:12418"/>
        <dbReference type="Rhea" id="RHEA-COMP:12419"/>
        <dbReference type="ChEBI" id="CHEBI:15378"/>
        <dbReference type="ChEBI" id="CHEBI:57856"/>
        <dbReference type="ChEBI" id="CHEBI:59789"/>
        <dbReference type="ChEBI" id="CHEBI:90615"/>
        <dbReference type="ChEBI" id="CHEBI:90616"/>
        <dbReference type="EC" id="2.1.1.72"/>
    </reaction>
</comment>
<evidence type="ECO:0000256" key="3">
    <source>
        <dbReference type="ARBA" id="ARBA00022679"/>
    </source>
</evidence>
<evidence type="ECO:0000313" key="8">
    <source>
        <dbReference type="EMBL" id="CAB4947791.1"/>
    </source>
</evidence>
<accession>A0A6J7JY84</accession>
<dbReference type="GO" id="GO:0032259">
    <property type="term" value="P:methylation"/>
    <property type="evidence" value="ECO:0007669"/>
    <property type="project" value="UniProtKB-KW"/>
</dbReference>
<dbReference type="InterPro" id="IPR029063">
    <property type="entry name" value="SAM-dependent_MTases_sf"/>
</dbReference>
<dbReference type="Pfam" id="PF07669">
    <property type="entry name" value="Eco57I"/>
    <property type="match status" value="1"/>
</dbReference>
<dbReference type="GO" id="GO:0006304">
    <property type="term" value="P:DNA modification"/>
    <property type="evidence" value="ECO:0007669"/>
    <property type="project" value="InterPro"/>
</dbReference>
<dbReference type="InterPro" id="IPR050953">
    <property type="entry name" value="N4_N6_ade-DNA_methylase"/>
</dbReference>
<evidence type="ECO:0000256" key="5">
    <source>
        <dbReference type="ARBA" id="ARBA00047942"/>
    </source>
</evidence>
<dbReference type="PANTHER" id="PTHR33841">
    <property type="entry name" value="DNA METHYLTRANSFERASE YEEA-RELATED"/>
    <property type="match status" value="1"/>
</dbReference>
<proteinExistence type="predicted"/>
<feature type="domain" description="Type II methyltransferase M.TaqI-like" evidence="6">
    <location>
        <begin position="272"/>
        <end position="447"/>
    </location>
</feature>
<dbReference type="EC" id="2.1.1.72" evidence="1"/>
<keyword evidence="2" id="KW-0489">Methyltransferase</keyword>
<evidence type="ECO:0000259" key="6">
    <source>
        <dbReference type="Pfam" id="PF07669"/>
    </source>
</evidence>
<dbReference type="GO" id="GO:0009007">
    <property type="term" value="F:site-specific DNA-methyltransferase (adenine-specific) activity"/>
    <property type="evidence" value="ECO:0007669"/>
    <property type="project" value="UniProtKB-EC"/>
</dbReference>
<dbReference type="SUPFAM" id="SSF53335">
    <property type="entry name" value="S-adenosyl-L-methionine-dependent methyltransferases"/>
    <property type="match status" value="1"/>
</dbReference>
<reference evidence="8" key="1">
    <citation type="submission" date="2020-05" db="EMBL/GenBank/DDBJ databases">
        <authorList>
            <person name="Chiriac C."/>
            <person name="Salcher M."/>
            <person name="Ghai R."/>
            <person name="Kavagutti S V."/>
        </authorList>
    </citation>
    <scope>NUCLEOTIDE SEQUENCE</scope>
</reference>